<gene>
    <name evidence="2" type="ORF">A3G52_02325</name>
</gene>
<evidence type="ECO:0000313" key="2">
    <source>
        <dbReference type="EMBL" id="OHA42929.1"/>
    </source>
</evidence>
<proteinExistence type="predicted"/>
<dbReference type="InterPro" id="IPR029063">
    <property type="entry name" value="SAM-dependent_MTases_sf"/>
</dbReference>
<dbReference type="Gene3D" id="3.40.50.150">
    <property type="entry name" value="Vaccinia Virus protein VP39"/>
    <property type="match status" value="1"/>
</dbReference>
<protein>
    <recommendedName>
        <fullName evidence="1">Methyltransferase FkbM domain-containing protein</fullName>
    </recommendedName>
</protein>
<dbReference type="Proteomes" id="UP000177269">
    <property type="component" value="Unassembled WGS sequence"/>
</dbReference>
<comment type="caution">
    <text evidence="2">The sequence shown here is derived from an EMBL/GenBank/DDBJ whole genome shotgun (WGS) entry which is preliminary data.</text>
</comment>
<name>A0A1G2P5F5_9BACT</name>
<evidence type="ECO:0000259" key="1">
    <source>
        <dbReference type="Pfam" id="PF05050"/>
    </source>
</evidence>
<dbReference type="InterPro" id="IPR006342">
    <property type="entry name" value="FkbM_mtfrase"/>
</dbReference>
<reference evidence="2 3" key="1">
    <citation type="journal article" date="2016" name="Nat. Commun.">
        <title>Thousands of microbial genomes shed light on interconnected biogeochemical processes in an aquifer system.</title>
        <authorList>
            <person name="Anantharaman K."/>
            <person name="Brown C.T."/>
            <person name="Hug L.A."/>
            <person name="Sharon I."/>
            <person name="Castelle C.J."/>
            <person name="Probst A.J."/>
            <person name="Thomas B.C."/>
            <person name="Singh A."/>
            <person name="Wilkins M.J."/>
            <person name="Karaoz U."/>
            <person name="Brodie E.L."/>
            <person name="Williams K.H."/>
            <person name="Hubbard S.S."/>
            <person name="Banfield J.F."/>
        </authorList>
    </citation>
    <scope>NUCLEOTIDE SEQUENCE [LARGE SCALE GENOMIC DNA]</scope>
</reference>
<sequence length="271" mass="31458">MKMKELFKKILFKKLSKTNIVIGRVTPKEKVASLIKKLHPYQFGNGLIRIGPNRDGGYLVPDDLKDIEACFSPGVDTMSEFELGCLNKGMKIYLADNSVTKVNLNISPDKYHFIKKHVGCTNNSDFTTLDQWVNSSNLNNDSDLLLQMDIEGGEYAVLINVSDALMKRFRILVIEFHSLEKLWNPEFFHFAEMVFNKILQTHSCVHIHPNNCYENDFRLGIEIPKIAEFTFIRSDRLKSHNYETQFPHELDRNNHEKYKPVVLPKNWYKSS</sequence>
<dbReference type="SUPFAM" id="SSF53335">
    <property type="entry name" value="S-adenosyl-L-methionine-dependent methyltransferases"/>
    <property type="match status" value="1"/>
</dbReference>
<evidence type="ECO:0000313" key="3">
    <source>
        <dbReference type="Proteomes" id="UP000177269"/>
    </source>
</evidence>
<feature type="domain" description="Methyltransferase FkbM" evidence="1">
    <location>
        <begin position="127"/>
        <end position="189"/>
    </location>
</feature>
<organism evidence="2 3">
    <name type="scientific">Candidatus Taylorbacteria bacterium RIFCSPLOWO2_12_FULL_43_20</name>
    <dbReference type="NCBI Taxonomy" id="1802332"/>
    <lineage>
        <taxon>Bacteria</taxon>
        <taxon>Candidatus Tayloriibacteriota</taxon>
    </lineage>
</organism>
<accession>A0A1G2P5F5</accession>
<dbReference type="AlphaFoldDB" id="A0A1G2P5F5"/>
<dbReference type="Pfam" id="PF05050">
    <property type="entry name" value="Methyltransf_21"/>
    <property type="match status" value="1"/>
</dbReference>
<dbReference type="EMBL" id="MHSK01000003">
    <property type="protein sequence ID" value="OHA42929.1"/>
    <property type="molecule type" value="Genomic_DNA"/>
</dbReference>